<keyword evidence="9" id="KW-1185">Reference proteome</keyword>
<dbReference type="PROSITE" id="PS50076">
    <property type="entry name" value="DNAJ_2"/>
    <property type="match status" value="1"/>
</dbReference>
<keyword evidence="4 6" id="KW-0472">Membrane</keyword>
<dbReference type="SMART" id="SM00271">
    <property type="entry name" value="DnaJ"/>
    <property type="match status" value="1"/>
</dbReference>
<comment type="subcellular location">
    <subcellularLocation>
        <location evidence="1">Membrane</location>
        <topology evidence="1">Single-pass membrane protein</topology>
    </subcellularLocation>
</comment>
<dbReference type="RefSeq" id="WP_150496787.1">
    <property type="nucleotide sequence ID" value="NZ_BMFA01000011.1"/>
</dbReference>
<keyword evidence="2 6" id="KW-0812">Transmembrane</keyword>
<evidence type="ECO:0000256" key="6">
    <source>
        <dbReference type="SAM" id="Phobius"/>
    </source>
</evidence>
<evidence type="ECO:0000259" key="7">
    <source>
        <dbReference type="PROSITE" id="PS50076"/>
    </source>
</evidence>
<dbReference type="CDD" id="cd06257">
    <property type="entry name" value="DnaJ"/>
    <property type="match status" value="1"/>
</dbReference>
<dbReference type="EMBL" id="BMFA01000011">
    <property type="protein sequence ID" value="GGB58598.1"/>
    <property type="molecule type" value="Genomic_DNA"/>
</dbReference>
<sequence length="237" mass="25612">MAFFVVGLLILILLVFAGNAFVQANPAELARRIKLVAGSLLVAAAVFFALTGRFMFAVPVGVFGLSLLGLGGLGRRGLFSGGSSQPSGGQRSRVRSAMLEMELDHDTGDMTGHILAGQFQGRDLGQLTETEMRLFWRETAADAQSRALVEAYLDRRFSGWREDFEADGTQGEGSAPSAGPMTDEEAYQILGLSPGAGDPEIRAAHRRLMKRLHPDHGGTTFLAAKLNEAKDRLLRRH</sequence>
<dbReference type="PANTHER" id="PTHR12763">
    <property type="match status" value="1"/>
</dbReference>
<name>A0A916TM84_9HYPH</name>
<dbReference type="OrthoDB" id="9811070at2"/>
<dbReference type="Pfam" id="PF00226">
    <property type="entry name" value="DnaJ"/>
    <property type="match status" value="1"/>
</dbReference>
<dbReference type="InterPro" id="IPR036869">
    <property type="entry name" value="J_dom_sf"/>
</dbReference>
<dbReference type="Gene3D" id="1.10.287.110">
    <property type="entry name" value="DnaJ domain"/>
    <property type="match status" value="1"/>
</dbReference>
<reference evidence="8" key="1">
    <citation type="journal article" date="2014" name="Int. J. Syst. Evol. Microbiol.">
        <title>Complete genome sequence of Corynebacterium casei LMG S-19264T (=DSM 44701T), isolated from a smear-ripened cheese.</title>
        <authorList>
            <consortium name="US DOE Joint Genome Institute (JGI-PGF)"/>
            <person name="Walter F."/>
            <person name="Albersmeier A."/>
            <person name="Kalinowski J."/>
            <person name="Ruckert C."/>
        </authorList>
    </citation>
    <scope>NUCLEOTIDE SEQUENCE</scope>
    <source>
        <strain evidence="8">CGMCC 1.12426</strain>
    </source>
</reference>
<gene>
    <name evidence="8" type="ORF">GCM10011316_33340</name>
</gene>
<organism evidence="8 9">
    <name type="scientific">Roseibium aquae</name>
    <dbReference type="NCBI Taxonomy" id="1323746"/>
    <lineage>
        <taxon>Bacteria</taxon>
        <taxon>Pseudomonadati</taxon>
        <taxon>Pseudomonadota</taxon>
        <taxon>Alphaproteobacteria</taxon>
        <taxon>Hyphomicrobiales</taxon>
        <taxon>Stappiaceae</taxon>
        <taxon>Roseibium</taxon>
    </lineage>
</organism>
<comment type="similarity">
    <text evidence="5">Belongs to the TIM14 family.</text>
</comment>
<evidence type="ECO:0000256" key="3">
    <source>
        <dbReference type="ARBA" id="ARBA00022989"/>
    </source>
</evidence>
<comment type="caution">
    <text evidence="8">The sequence shown here is derived from an EMBL/GenBank/DDBJ whole genome shotgun (WGS) entry which is preliminary data.</text>
</comment>
<reference evidence="8" key="2">
    <citation type="submission" date="2020-09" db="EMBL/GenBank/DDBJ databases">
        <authorList>
            <person name="Sun Q."/>
            <person name="Zhou Y."/>
        </authorList>
    </citation>
    <scope>NUCLEOTIDE SEQUENCE</scope>
    <source>
        <strain evidence="8">CGMCC 1.12426</strain>
    </source>
</reference>
<evidence type="ECO:0000313" key="8">
    <source>
        <dbReference type="EMBL" id="GGB58598.1"/>
    </source>
</evidence>
<dbReference type="Proteomes" id="UP000605148">
    <property type="component" value="Unassembled WGS sequence"/>
</dbReference>
<evidence type="ECO:0000313" key="9">
    <source>
        <dbReference type="Proteomes" id="UP000605148"/>
    </source>
</evidence>
<feature type="transmembrane region" description="Helical" evidence="6">
    <location>
        <begin position="40"/>
        <end position="70"/>
    </location>
</feature>
<accession>A0A916TM84</accession>
<feature type="domain" description="J" evidence="7">
    <location>
        <begin position="185"/>
        <end position="237"/>
    </location>
</feature>
<evidence type="ECO:0000256" key="2">
    <source>
        <dbReference type="ARBA" id="ARBA00022692"/>
    </source>
</evidence>
<dbReference type="SUPFAM" id="SSF46565">
    <property type="entry name" value="Chaperone J-domain"/>
    <property type="match status" value="1"/>
</dbReference>
<dbReference type="InterPro" id="IPR001623">
    <property type="entry name" value="DnaJ_domain"/>
</dbReference>
<evidence type="ECO:0000256" key="5">
    <source>
        <dbReference type="ARBA" id="ARBA00038105"/>
    </source>
</evidence>
<protein>
    <submittedName>
        <fullName evidence="8">Molecular chaperone DnaJ</fullName>
    </submittedName>
</protein>
<proteinExistence type="inferred from homology"/>
<keyword evidence="3 6" id="KW-1133">Transmembrane helix</keyword>
<evidence type="ECO:0000256" key="1">
    <source>
        <dbReference type="ARBA" id="ARBA00004167"/>
    </source>
</evidence>
<dbReference type="PANTHER" id="PTHR12763:SF28">
    <property type="entry name" value="GEO10507P1-RELATED"/>
    <property type="match status" value="1"/>
</dbReference>
<dbReference type="GO" id="GO:0016020">
    <property type="term" value="C:membrane"/>
    <property type="evidence" value="ECO:0007669"/>
    <property type="project" value="UniProtKB-SubCell"/>
</dbReference>
<dbReference type="AlphaFoldDB" id="A0A916TM84"/>
<evidence type="ECO:0000256" key="4">
    <source>
        <dbReference type="ARBA" id="ARBA00023136"/>
    </source>
</evidence>